<sequence length="463" mass="50995">MACEASIKNPTTDQLPLLERQLDDCFARINQPLSALGELTGTVRVDEFLGQVMHLAARLPEAEAVINLCDNRYLFTLGFCAALLRGQTNLLPQNRALATQQQLLDQYPRSYVLHDGLETLFDGCTQLNLNQQDLRAVAATAIPTIPADQLAAIAFTSGSTGQPKANLKPWHTFVTSSRMNAQAMLDDNYRDQLRFALATVPAQHMWGLETSLLLPLFARLCISDARPLFPQDVANALQQLPAPRLLISTPVHLRALVSSGVTMPQAAHLLCATAPLSTELAQATETFFGGELIEVYGCSEVGSMARRRTAQEDVWQLFEGLEFAEELSVIRGDHLPQQQPVQDRIETHDGRRFRLLGRSDDMIEIAGKRGSLQEMNKLLLATPGVVDGVVFMPEPVTQAVTRPVALVVATTASKQDVSARFAAHLDPVFMPRPLLLVDALPREDNGKLPRAKLLAFYRQLRGH</sequence>
<dbReference type="InterPro" id="IPR025110">
    <property type="entry name" value="AMP-bd_C"/>
</dbReference>
<comment type="caution">
    <text evidence="10">The sequence shown here is derived from an EMBL/GenBank/DDBJ whole genome shotgun (WGS) entry which is preliminary data.</text>
</comment>
<dbReference type="Pfam" id="PF00501">
    <property type="entry name" value="AMP-binding"/>
    <property type="match status" value="1"/>
</dbReference>
<evidence type="ECO:0000256" key="1">
    <source>
        <dbReference type="ARBA" id="ARBA00004170"/>
    </source>
</evidence>
<protein>
    <recommendedName>
        <fullName evidence="6">Long-chain-fatty-acid--CoA ligase</fullName>
        <ecNumber evidence="5">6.2.1.3</ecNumber>
    </recommendedName>
    <alternativeName>
        <fullName evidence="7">Long-chain acyl-CoA synthetase</fullName>
    </alternativeName>
</protein>
<feature type="domain" description="AMP-binding enzyme C-terminal" evidence="9">
    <location>
        <begin position="374"/>
        <end position="447"/>
    </location>
</feature>
<dbReference type="InterPro" id="IPR045851">
    <property type="entry name" value="AMP-bd_C_sf"/>
</dbReference>
<dbReference type="InterPro" id="IPR050237">
    <property type="entry name" value="ATP-dep_AMP-bd_enzyme"/>
</dbReference>
<reference evidence="11" key="1">
    <citation type="journal article" date="2019" name="Int. J. Syst. Evol. Microbiol.">
        <title>The Global Catalogue of Microorganisms (GCM) 10K type strain sequencing project: providing services to taxonomists for standard genome sequencing and annotation.</title>
        <authorList>
            <consortium name="The Broad Institute Genomics Platform"/>
            <consortium name="The Broad Institute Genome Sequencing Center for Infectious Disease"/>
            <person name="Wu L."/>
            <person name="Ma J."/>
        </authorList>
    </citation>
    <scope>NUCLEOTIDE SEQUENCE [LARGE SCALE GENOMIC DNA]</scope>
    <source>
        <strain evidence="11">KCTC 52237</strain>
    </source>
</reference>
<evidence type="ECO:0000256" key="2">
    <source>
        <dbReference type="ARBA" id="ARBA00005005"/>
    </source>
</evidence>
<dbReference type="PROSITE" id="PS00455">
    <property type="entry name" value="AMP_BINDING"/>
    <property type="match status" value="1"/>
</dbReference>
<dbReference type="RefSeq" id="WP_378115672.1">
    <property type="nucleotide sequence ID" value="NZ_JBHRTF010000002.1"/>
</dbReference>
<gene>
    <name evidence="10" type="ORF">ACFODX_02355</name>
</gene>
<keyword evidence="3" id="KW-0436">Ligase</keyword>
<evidence type="ECO:0000259" key="9">
    <source>
        <dbReference type="Pfam" id="PF13193"/>
    </source>
</evidence>
<dbReference type="InterPro" id="IPR020845">
    <property type="entry name" value="AMP-binding_CS"/>
</dbReference>
<dbReference type="SUPFAM" id="SSF56801">
    <property type="entry name" value="Acetyl-CoA synthetase-like"/>
    <property type="match status" value="1"/>
</dbReference>
<dbReference type="Pfam" id="PF13193">
    <property type="entry name" value="AMP-binding_C"/>
    <property type="match status" value="1"/>
</dbReference>
<dbReference type="PANTHER" id="PTHR43767">
    <property type="entry name" value="LONG-CHAIN-FATTY-ACID--COA LIGASE"/>
    <property type="match status" value="1"/>
</dbReference>
<evidence type="ECO:0000259" key="8">
    <source>
        <dbReference type="Pfam" id="PF00501"/>
    </source>
</evidence>
<accession>A0ABV7FCQ1</accession>
<dbReference type="Gene3D" id="3.40.50.12780">
    <property type="entry name" value="N-terminal domain of ligase-like"/>
    <property type="match status" value="1"/>
</dbReference>
<keyword evidence="11" id="KW-1185">Reference proteome</keyword>
<dbReference type="EMBL" id="JBHRTF010000002">
    <property type="protein sequence ID" value="MFC3114380.1"/>
    <property type="molecule type" value="Genomic_DNA"/>
</dbReference>
<evidence type="ECO:0000256" key="7">
    <source>
        <dbReference type="ARBA" id="ARBA00042773"/>
    </source>
</evidence>
<evidence type="ECO:0000313" key="11">
    <source>
        <dbReference type="Proteomes" id="UP001595555"/>
    </source>
</evidence>
<comment type="pathway">
    <text evidence="2">Lipid metabolism; fatty acid beta-oxidation.</text>
</comment>
<feature type="domain" description="AMP-dependent synthetase/ligase" evidence="8">
    <location>
        <begin position="60"/>
        <end position="306"/>
    </location>
</feature>
<dbReference type="InterPro" id="IPR000873">
    <property type="entry name" value="AMP-dep_synth/lig_dom"/>
</dbReference>
<dbReference type="InterPro" id="IPR042099">
    <property type="entry name" value="ANL_N_sf"/>
</dbReference>
<evidence type="ECO:0000256" key="3">
    <source>
        <dbReference type="ARBA" id="ARBA00022598"/>
    </source>
</evidence>
<name>A0ABV7FCQ1_9GAMM</name>
<evidence type="ECO:0000256" key="6">
    <source>
        <dbReference type="ARBA" id="ARBA00039545"/>
    </source>
</evidence>
<keyword evidence="4" id="KW-0472">Membrane</keyword>
<dbReference type="EC" id="6.2.1.3" evidence="5"/>
<evidence type="ECO:0000256" key="5">
    <source>
        <dbReference type="ARBA" id="ARBA00026121"/>
    </source>
</evidence>
<proteinExistence type="predicted"/>
<organism evidence="10 11">
    <name type="scientific">Cellvibrio fontiphilus</name>
    <dbReference type="NCBI Taxonomy" id="1815559"/>
    <lineage>
        <taxon>Bacteria</taxon>
        <taxon>Pseudomonadati</taxon>
        <taxon>Pseudomonadota</taxon>
        <taxon>Gammaproteobacteria</taxon>
        <taxon>Cellvibrionales</taxon>
        <taxon>Cellvibrionaceae</taxon>
        <taxon>Cellvibrio</taxon>
    </lineage>
</organism>
<comment type="subcellular location">
    <subcellularLocation>
        <location evidence="1">Membrane</location>
        <topology evidence="1">Peripheral membrane protein</topology>
    </subcellularLocation>
</comment>
<dbReference type="Proteomes" id="UP001595555">
    <property type="component" value="Unassembled WGS sequence"/>
</dbReference>
<dbReference type="Gene3D" id="3.30.300.30">
    <property type="match status" value="1"/>
</dbReference>
<dbReference type="PANTHER" id="PTHR43767:SF8">
    <property type="entry name" value="LONG-CHAIN-FATTY-ACID--COA LIGASE"/>
    <property type="match status" value="1"/>
</dbReference>
<evidence type="ECO:0000256" key="4">
    <source>
        <dbReference type="ARBA" id="ARBA00023136"/>
    </source>
</evidence>
<evidence type="ECO:0000313" key="10">
    <source>
        <dbReference type="EMBL" id="MFC3114380.1"/>
    </source>
</evidence>